<accession>A0A2P2NJZ0</accession>
<reference evidence="1" key="1">
    <citation type="submission" date="2018-02" db="EMBL/GenBank/DDBJ databases">
        <title>Rhizophora mucronata_Transcriptome.</title>
        <authorList>
            <person name="Meera S.P."/>
            <person name="Sreeshan A."/>
            <person name="Augustine A."/>
        </authorList>
    </citation>
    <scope>NUCLEOTIDE SEQUENCE</scope>
    <source>
        <tissue evidence="1">Leaf</tissue>
    </source>
</reference>
<evidence type="ECO:0000313" key="1">
    <source>
        <dbReference type="EMBL" id="MBX42777.1"/>
    </source>
</evidence>
<proteinExistence type="predicted"/>
<name>A0A2P2NJZ0_RHIMU</name>
<sequence length="46" mass="5263">MFKVMLDFDGHELQIQGDIDRQVATHQAGHLALDRLFLVDLNSKII</sequence>
<protein>
    <submittedName>
        <fullName evidence="1">Uncharacterized protein</fullName>
    </submittedName>
</protein>
<organism evidence="1">
    <name type="scientific">Rhizophora mucronata</name>
    <name type="common">Asiatic mangrove</name>
    <dbReference type="NCBI Taxonomy" id="61149"/>
    <lineage>
        <taxon>Eukaryota</taxon>
        <taxon>Viridiplantae</taxon>
        <taxon>Streptophyta</taxon>
        <taxon>Embryophyta</taxon>
        <taxon>Tracheophyta</taxon>
        <taxon>Spermatophyta</taxon>
        <taxon>Magnoliopsida</taxon>
        <taxon>eudicotyledons</taxon>
        <taxon>Gunneridae</taxon>
        <taxon>Pentapetalae</taxon>
        <taxon>rosids</taxon>
        <taxon>fabids</taxon>
        <taxon>Malpighiales</taxon>
        <taxon>Rhizophoraceae</taxon>
        <taxon>Rhizophora</taxon>
    </lineage>
</organism>
<dbReference type="AlphaFoldDB" id="A0A2P2NJZ0"/>
<dbReference type="EMBL" id="GGEC01062293">
    <property type="protein sequence ID" value="MBX42777.1"/>
    <property type="molecule type" value="Transcribed_RNA"/>
</dbReference>